<dbReference type="SUPFAM" id="SSF55326">
    <property type="entry name" value="PurM N-terminal domain-like"/>
    <property type="match status" value="1"/>
</dbReference>
<dbReference type="Proteomes" id="UP000183529">
    <property type="component" value="Unassembled WGS sequence"/>
</dbReference>
<name>A0AAQ1JRS3_9BURK</name>
<gene>
    <name evidence="4" type="ORF">SAMN05216550_10150</name>
</gene>
<organism evidence="4 5">
    <name type="scientific">Paraburkholderia tropica</name>
    <dbReference type="NCBI Taxonomy" id="92647"/>
    <lineage>
        <taxon>Bacteria</taxon>
        <taxon>Pseudomonadati</taxon>
        <taxon>Pseudomonadota</taxon>
        <taxon>Betaproteobacteria</taxon>
        <taxon>Burkholderiales</taxon>
        <taxon>Burkholderiaceae</taxon>
        <taxon>Paraburkholderia</taxon>
    </lineage>
</organism>
<protein>
    <submittedName>
        <fullName evidence="4">Hydrogenase maturation protein, carbamoyl dehydratase HypE</fullName>
    </submittedName>
</protein>
<reference evidence="4 5" key="1">
    <citation type="submission" date="2016-10" db="EMBL/GenBank/DDBJ databases">
        <authorList>
            <person name="Varghese N."/>
            <person name="Submissions S."/>
        </authorList>
    </citation>
    <scope>NUCLEOTIDE SEQUENCE [LARGE SCALE GENOMIC DNA]</scope>
    <source>
        <strain evidence="4 5">LMG 22274</strain>
    </source>
</reference>
<dbReference type="EMBL" id="FNZM01000001">
    <property type="protein sequence ID" value="SEI80856.1"/>
    <property type="molecule type" value="Genomic_DNA"/>
</dbReference>
<dbReference type="InterPro" id="IPR036921">
    <property type="entry name" value="PurM-like_N_sf"/>
</dbReference>
<dbReference type="GO" id="GO:0051604">
    <property type="term" value="P:protein maturation"/>
    <property type="evidence" value="ECO:0007669"/>
    <property type="project" value="TreeGrafter"/>
</dbReference>
<evidence type="ECO:0000259" key="3">
    <source>
        <dbReference type="Pfam" id="PF02769"/>
    </source>
</evidence>
<evidence type="ECO:0000256" key="1">
    <source>
        <dbReference type="ARBA" id="ARBA00006243"/>
    </source>
</evidence>
<proteinExistence type="inferred from homology"/>
<dbReference type="PANTHER" id="PTHR30303">
    <property type="entry name" value="HYDROGENASE ISOENZYMES FORMATION PROTEIN HYPE"/>
    <property type="match status" value="1"/>
</dbReference>
<comment type="similarity">
    <text evidence="1">Belongs to the HypE family.</text>
</comment>
<dbReference type="InterPro" id="IPR036676">
    <property type="entry name" value="PurM-like_C_sf"/>
</dbReference>
<dbReference type="CDD" id="cd02197">
    <property type="entry name" value="HypE"/>
    <property type="match status" value="1"/>
</dbReference>
<dbReference type="SUPFAM" id="SSF56042">
    <property type="entry name" value="PurM C-terminal domain-like"/>
    <property type="match status" value="1"/>
</dbReference>
<dbReference type="Gene3D" id="3.30.1330.10">
    <property type="entry name" value="PurM-like, N-terminal domain"/>
    <property type="match status" value="1"/>
</dbReference>
<dbReference type="PANTHER" id="PTHR30303:SF0">
    <property type="entry name" value="CARBAMOYL DEHYDRATASE HYPE"/>
    <property type="match status" value="1"/>
</dbReference>
<dbReference type="InterPro" id="IPR010918">
    <property type="entry name" value="PurM-like_C_dom"/>
</dbReference>
<dbReference type="RefSeq" id="WP_074980995.1">
    <property type="nucleotide sequence ID" value="NZ_CADFGN010000005.1"/>
</dbReference>
<accession>A0AAQ1JRS3</accession>
<dbReference type="AlphaFoldDB" id="A0AAQ1JRS3"/>
<dbReference type="InterPro" id="IPR016188">
    <property type="entry name" value="PurM-like_N"/>
</dbReference>
<dbReference type="NCBIfam" id="TIGR02124">
    <property type="entry name" value="hypE"/>
    <property type="match status" value="1"/>
</dbReference>
<dbReference type="Gene3D" id="3.90.650.10">
    <property type="entry name" value="PurM-like C-terminal domain"/>
    <property type="match status" value="1"/>
</dbReference>
<dbReference type="Pfam" id="PF02769">
    <property type="entry name" value="AIRS_C"/>
    <property type="match status" value="1"/>
</dbReference>
<sequence>MTALPTSPRQPEFGRKLDLKQGRIDLTHGAGGRASAQLVAELFAPAFANEWLAQGNDQAIVPMPAGRLALTTDSHVVAPLFFPGGDIGTLAVNGTVNDLAVGGATPLYLTAGFILEEGLALADLARVVTSMAQAARAANVRIVAGDTKVVERGKADGVFITTAGVGVVPEGVRLDGAQARPGDAVLVSGALAEHGLAVLSQRENLGFDSSIVSDCAALNGLTAAMLAACPSLRLMRDPTRGGLGNTLNEICAQSDVGMRLDETALPLRAPVRAACEFYGLDPLYIANEGKLIAVCADEDADALLAVMRAHPLGRDAVRIGTVIDDAYRFVRLTTSFGGERLVDWLHGEMLPRIC</sequence>
<feature type="domain" description="PurM-like N-terminal" evidence="2">
    <location>
        <begin position="55"/>
        <end position="168"/>
    </location>
</feature>
<feature type="domain" description="PurM-like C-terminal" evidence="3">
    <location>
        <begin position="180"/>
        <end position="326"/>
    </location>
</feature>
<dbReference type="Pfam" id="PF00586">
    <property type="entry name" value="AIRS"/>
    <property type="match status" value="1"/>
</dbReference>
<evidence type="ECO:0000313" key="5">
    <source>
        <dbReference type="Proteomes" id="UP000183529"/>
    </source>
</evidence>
<dbReference type="InterPro" id="IPR011854">
    <property type="entry name" value="HypE"/>
</dbReference>
<evidence type="ECO:0000259" key="2">
    <source>
        <dbReference type="Pfam" id="PF00586"/>
    </source>
</evidence>
<dbReference type="PIRSF" id="PIRSF005644">
    <property type="entry name" value="Hdrgns_mtr_HypE"/>
    <property type="match status" value="1"/>
</dbReference>
<comment type="caution">
    <text evidence="4">The sequence shown here is derived from an EMBL/GenBank/DDBJ whole genome shotgun (WGS) entry which is preliminary data.</text>
</comment>
<evidence type="ECO:0000313" key="4">
    <source>
        <dbReference type="EMBL" id="SEI80856.1"/>
    </source>
</evidence>